<feature type="domain" description="Response regulatory" evidence="12">
    <location>
        <begin position="805"/>
        <end position="925"/>
    </location>
</feature>
<accession>A0A1H3ALU9</accession>
<comment type="function">
    <text evidence="8">May play the central regulatory role in sporulation. It may be an element of the effector pathway responsible for the activation of sporulation genes in response to nutritional stress. Spo0A may act in concert with spo0H (a sigma factor) to control the expression of some genes that are critical to the sporulation process.</text>
</comment>
<dbReference type="PANTHER" id="PTHR45339">
    <property type="entry name" value="HYBRID SIGNAL TRANSDUCTION HISTIDINE KINASE J"/>
    <property type="match status" value="1"/>
</dbReference>
<evidence type="ECO:0000256" key="1">
    <source>
        <dbReference type="ARBA" id="ARBA00000085"/>
    </source>
</evidence>
<evidence type="ECO:0000256" key="7">
    <source>
        <dbReference type="ARBA" id="ARBA00023012"/>
    </source>
</evidence>
<organism evidence="14 15">
    <name type="scientific">Eubacterium barkeri</name>
    <name type="common">Clostridium barkeri</name>
    <dbReference type="NCBI Taxonomy" id="1528"/>
    <lineage>
        <taxon>Bacteria</taxon>
        <taxon>Bacillati</taxon>
        <taxon>Bacillota</taxon>
        <taxon>Clostridia</taxon>
        <taxon>Eubacteriales</taxon>
        <taxon>Eubacteriaceae</taxon>
        <taxon>Eubacterium</taxon>
    </lineage>
</organism>
<keyword evidence="6" id="KW-0418">Kinase</keyword>
<evidence type="ECO:0000256" key="2">
    <source>
        <dbReference type="ARBA" id="ARBA00006402"/>
    </source>
</evidence>
<dbReference type="InterPro" id="IPR003594">
    <property type="entry name" value="HATPase_dom"/>
</dbReference>
<dbReference type="Gene3D" id="3.30.565.10">
    <property type="entry name" value="Histidine kinase-like ATPase, C-terminal domain"/>
    <property type="match status" value="1"/>
</dbReference>
<proteinExistence type="inferred from homology"/>
<evidence type="ECO:0000313" key="15">
    <source>
        <dbReference type="Proteomes" id="UP000199652"/>
    </source>
</evidence>
<dbReference type="PANTHER" id="PTHR45339:SF3">
    <property type="entry name" value="HISTIDINE KINASE"/>
    <property type="match status" value="1"/>
</dbReference>
<dbReference type="Pfam" id="PF00072">
    <property type="entry name" value="Response_reg"/>
    <property type="match status" value="2"/>
</dbReference>
<dbReference type="InterPro" id="IPR001789">
    <property type="entry name" value="Sig_transdc_resp-reg_receiver"/>
</dbReference>
<dbReference type="Pfam" id="PF08447">
    <property type="entry name" value="PAS_3"/>
    <property type="match status" value="1"/>
</dbReference>
<dbReference type="NCBIfam" id="TIGR00229">
    <property type="entry name" value="sensory_box"/>
    <property type="match status" value="1"/>
</dbReference>
<dbReference type="AlphaFoldDB" id="A0A1H3ALU9"/>
<dbReference type="InterPro" id="IPR013655">
    <property type="entry name" value="PAS_fold_3"/>
</dbReference>
<dbReference type="SUPFAM" id="SSF52172">
    <property type="entry name" value="CheY-like"/>
    <property type="match status" value="2"/>
</dbReference>
<evidence type="ECO:0000256" key="4">
    <source>
        <dbReference type="ARBA" id="ARBA00018672"/>
    </source>
</evidence>
<dbReference type="InterPro" id="IPR011006">
    <property type="entry name" value="CheY-like_superfamily"/>
</dbReference>
<dbReference type="Pfam" id="PF00512">
    <property type="entry name" value="HisKA"/>
    <property type="match status" value="1"/>
</dbReference>
<dbReference type="InterPro" id="IPR003661">
    <property type="entry name" value="HisK_dim/P_dom"/>
</dbReference>
<dbReference type="GO" id="GO:0000155">
    <property type="term" value="F:phosphorelay sensor kinase activity"/>
    <property type="evidence" value="ECO:0007669"/>
    <property type="project" value="InterPro"/>
</dbReference>
<keyword evidence="7" id="KW-0902">Two-component regulatory system</keyword>
<dbReference type="STRING" id="1528.SAMN04488579_10198"/>
<dbReference type="SUPFAM" id="SSF47384">
    <property type="entry name" value="Homodimeric domain of signal transducing histidine kinase"/>
    <property type="match status" value="1"/>
</dbReference>
<dbReference type="SMART" id="SM00388">
    <property type="entry name" value="HisKA"/>
    <property type="match status" value="1"/>
</dbReference>
<dbReference type="InterPro" id="IPR004358">
    <property type="entry name" value="Sig_transdc_His_kin-like_C"/>
</dbReference>
<evidence type="ECO:0000256" key="5">
    <source>
        <dbReference type="ARBA" id="ARBA00022553"/>
    </source>
</evidence>
<dbReference type="Gene3D" id="3.30.450.20">
    <property type="entry name" value="PAS domain"/>
    <property type="match status" value="3"/>
</dbReference>
<keyword evidence="15" id="KW-1185">Reference proteome</keyword>
<protein>
    <recommendedName>
        <fullName evidence="9">Circadian input-output histidine kinase CikA</fullName>
        <ecNumber evidence="3">2.7.13.3</ecNumber>
    </recommendedName>
    <alternativeName>
        <fullName evidence="4">Stage 0 sporulation protein A homolog</fullName>
    </alternativeName>
</protein>
<dbReference type="InterPro" id="IPR035965">
    <property type="entry name" value="PAS-like_dom_sf"/>
</dbReference>
<evidence type="ECO:0000256" key="6">
    <source>
        <dbReference type="ARBA" id="ARBA00022777"/>
    </source>
</evidence>
<dbReference type="SMART" id="SM00448">
    <property type="entry name" value="REC"/>
    <property type="match status" value="2"/>
</dbReference>
<dbReference type="InterPro" id="IPR005467">
    <property type="entry name" value="His_kinase_dom"/>
</dbReference>
<dbReference type="InterPro" id="IPR000700">
    <property type="entry name" value="PAS-assoc_C"/>
</dbReference>
<dbReference type="Gene3D" id="1.10.287.130">
    <property type="match status" value="1"/>
</dbReference>
<dbReference type="Gene3D" id="3.40.50.2300">
    <property type="match status" value="2"/>
</dbReference>
<dbReference type="CDD" id="cd17546">
    <property type="entry name" value="REC_hyHK_CKI1_RcsC-like"/>
    <property type="match status" value="2"/>
</dbReference>
<name>A0A1H3ALU9_EUBBA</name>
<dbReference type="PROSITE" id="PS50113">
    <property type="entry name" value="PAC"/>
    <property type="match status" value="1"/>
</dbReference>
<dbReference type="InterPro" id="IPR036890">
    <property type="entry name" value="HATPase_C_sf"/>
</dbReference>
<feature type="domain" description="Histidine kinase" evidence="11">
    <location>
        <begin position="562"/>
        <end position="785"/>
    </location>
</feature>
<evidence type="ECO:0000256" key="10">
    <source>
        <dbReference type="PROSITE-ProRule" id="PRU00169"/>
    </source>
</evidence>
<evidence type="ECO:0000259" key="11">
    <source>
        <dbReference type="PROSITE" id="PS50109"/>
    </source>
</evidence>
<dbReference type="SMART" id="SM00387">
    <property type="entry name" value="HATPase_c"/>
    <property type="match status" value="1"/>
</dbReference>
<evidence type="ECO:0000259" key="12">
    <source>
        <dbReference type="PROSITE" id="PS50110"/>
    </source>
</evidence>
<evidence type="ECO:0000313" key="14">
    <source>
        <dbReference type="EMBL" id="SDX30667.1"/>
    </source>
</evidence>
<dbReference type="CDD" id="cd00082">
    <property type="entry name" value="HisKA"/>
    <property type="match status" value="1"/>
</dbReference>
<comment type="catalytic activity">
    <reaction evidence="1">
        <text>ATP + protein L-histidine = ADP + protein N-phospho-L-histidine.</text>
        <dbReference type="EC" id="2.7.13.3"/>
    </reaction>
</comment>
<dbReference type="EC" id="2.7.13.3" evidence="3"/>
<dbReference type="EMBL" id="FNOU01000001">
    <property type="protein sequence ID" value="SDX30667.1"/>
    <property type="molecule type" value="Genomic_DNA"/>
</dbReference>
<evidence type="ECO:0000256" key="8">
    <source>
        <dbReference type="ARBA" id="ARBA00024867"/>
    </source>
</evidence>
<comment type="similarity">
    <text evidence="2">In the N-terminal section; belongs to the phytochrome family.</text>
</comment>
<evidence type="ECO:0000256" key="3">
    <source>
        <dbReference type="ARBA" id="ARBA00012438"/>
    </source>
</evidence>
<keyword evidence="6" id="KW-0808">Transferase</keyword>
<evidence type="ECO:0000259" key="13">
    <source>
        <dbReference type="PROSITE" id="PS50113"/>
    </source>
</evidence>
<dbReference type="InterPro" id="IPR000014">
    <property type="entry name" value="PAS"/>
</dbReference>
<dbReference type="FunFam" id="3.30.565.10:FF:000010">
    <property type="entry name" value="Sensor histidine kinase RcsC"/>
    <property type="match status" value="1"/>
</dbReference>
<dbReference type="Pfam" id="PF02518">
    <property type="entry name" value="HATPase_c"/>
    <property type="match status" value="1"/>
</dbReference>
<gene>
    <name evidence="14" type="ORF">SAMN04488579_10198</name>
</gene>
<dbReference type="SUPFAM" id="SSF55874">
    <property type="entry name" value="ATPase domain of HSP90 chaperone/DNA topoisomerase II/histidine kinase"/>
    <property type="match status" value="1"/>
</dbReference>
<feature type="modified residue" description="4-aspartylphosphate" evidence="10">
    <location>
        <position position="998"/>
    </location>
</feature>
<dbReference type="PRINTS" id="PR00344">
    <property type="entry name" value="BCTRLSENSOR"/>
</dbReference>
<dbReference type="RefSeq" id="WP_090242330.1">
    <property type="nucleotide sequence ID" value="NZ_FNOU01000001.1"/>
</dbReference>
<dbReference type="InterPro" id="IPR036097">
    <property type="entry name" value="HisK_dim/P_sf"/>
</dbReference>
<dbReference type="Proteomes" id="UP000199652">
    <property type="component" value="Unassembled WGS sequence"/>
</dbReference>
<dbReference type="PROSITE" id="PS50109">
    <property type="entry name" value="HIS_KIN"/>
    <property type="match status" value="1"/>
</dbReference>
<reference evidence="15" key="1">
    <citation type="submission" date="2016-10" db="EMBL/GenBank/DDBJ databases">
        <authorList>
            <person name="Varghese N."/>
            <person name="Submissions S."/>
        </authorList>
    </citation>
    <scope>NUCLEOTIDE SEQUENCE [LARGE SCALE GENOMIC DNA]</scope>
    <source>
        <strain evidence="15">VPI 5359</strain>
    </source>
</reference>
<dbReference type="OrthoDB" id="9804263at2"/>
<feature type="domain" description="PAC" evidence="13">
    <location>
        <begin position="97"/>
        <end position="147"/>
    </location>
</feature>
<sequence>MTTNNHTNCESTANNQALLYELELYRASKLGGVFTVVVDEYFTLLYGNENYYKIHEYTKESMRERIHNHCCEYVHPDDLSMVKATVGKTLSTGKKYAEWVMRVITGNGNIRYILCSGIFKIDNGQTLMNGVVMDITKQKELEEALRLSEEKFRIATQNSDIVFWTYDFNRKAIIQTNSSQTVHGYKSIVENVPESLIADHHIREDSTEAFLEMYQKLESGAKMASGDFWTHRENEDNWWCEHIDYTTVFDIHGKPIYAHAVGRDVTAEKMAEKRYNEEMAYAQATQSKKLLAKVRINVTRNLVESYIAKAHVGISKDNTSYEATAEELAATGFTQEQQDHLRSMLSRERLINAFSHGETTVSFDYQRKVQDGSVIWVNTTVKTFQNPETKDIMSFMYTYDIDDEKIKEGIIQAVSEIEYDYIAYVDLKNNCYKMYFGSVDSGLVPAQSSDDYVNTVKQTNQEIVVPEDADRIIQDMMPETIERNLEKKSVFSTVCGVYHSDRSVRQKRIQYAYLDRDSKKVVITRSDVTDLFNQQKQQQDMMQAALLAAQQASSAKTDFLSRMSHEIRTPMNAIIGMSTIAAQSIGDDRQVADCISKIGISSRFLLSLINDILDMSRIESGKVLLKNDKIPFEEFMGGINSICYSQAGAKGIDYENIVDSNVEDYYVGDAMKLQQVIINILSNAIKFTPEQGKVSISVRQMKKGKNDAVLRFVINDTGCGISEGFIPQLFDPFSQENSGTTTMYGGTGLGLAICKNLVSMMDGSINVRSIVGVGSEFTVDVKLGITEESRTRYLKKPRYNFAELKALVVDDDVIVCEQAVITLKEIGVKSEWVDSGKKAVDRVEAKWDKKEYFDLVLIDWKMPEMDGIETARRIRKIVGPDVTIIIMTAYDWASIEHEAKLAGVNLLMNKPMFKSTLISAFEKAFCGRQEEKETEIKDNFRFDGRRVLLAEDHPLNVEVATRLLERKGFIVENAENGLRAMEMFTTTPVGYYDAILMDIRMPEMDGLQATYNIRRWRKDDSKTIPIIAMTANAFDDDIQKSKAAGMNAHLAKPIEPKQLLQTLFDFIYGRSEKIGE</sequence>
<keyword evidence="5 10" id="KW-0597">Phosphoprotein</keyword>
<feature type="domain" description="Response regulatory" evidence="12">
    <location>
        <begin position="946"/>
        <end position="1067"/>
    </location>
</feature>
<dbReference type="SUPFAM" id="SSF55785">
    <property type="entry name" value="PYP-like sensor domain (PAS domain)"/>
    <property type="match status" value="3"/>
</dbReference>
<feature type="modified residue" description="4-aspartylphosphate" evidence="10">
    <location>
        <position position="859"/>
    </location>
</feature>
<evidence type="ECO:0000256" key="9">
    <source>
        <dbReference type="ARBA" id="ARBA00074306"/>
    </source>
</evidence>
<dbReference type="PROSITE" id="PS50110">
    <property type="entry name" value="RESPONSE_REGULATORY"/>
    <property type="match status" value="2"/>
</dbReference>